<dbReference type="RefSeq" id="WP_111925206.1">
    <property type="nucleotide sequence ID" value="NZ_LVYK01000010.1"/>
</dbReference>
<evidence type="ECO:0000256" key="2">
    <source>
        <dbReference type="ARBA" id="ARBA00022795"/>
    </source>
</evidence>
<comment type="caution">
    <text evidence="4">The sequence shown here is derived from an EMBL/GenBank/DDBJ whole genome shotgun (WGS) entry which is preliminary data.</text>
</comment>
<sequence length="208" mass="23148">MLKVEINNRFSYETMQSEKRKTSSSGSELGKDDFLNILMTQLQNQDPSNPVDDKEFIAQLATFSTLEQITNLNTAVQSFIEEQEPNTLLQLQSLIDQNVTWSSTGENGQTKKEQTGIIKSVYIDDNQMMFETTEGLKGNTADLDKIGVQNVDVLGNASNLIGRTIGWQEEGAEKETAVKSVSLKNGTLLFEMENGNTIKQSQITRVLS</sequence>
<comment type="similarity">
    <text evidence="1 3">Belongs to the FlgD family.</text>
</comment>
<dbReference type="AlphaFoldDB" id="A0AAX1QDA6"/>
<keyword evidence="2 3" id="KW-1005">Bacterial flagellum biogenesis</keyword>
<reference evidence="4 5" key="1">
    <citation type="submission" date="2016-03" db="EMBL/GenBank/DDBJ databases">
        <title>Comparison of Bacillus endophyticus and B. anthracis characteristics using whole genome sequence analysis and microbiological techniques.</title>
        <authorList>
            <person name="Lekota K.E."/>
            <person name="Mafofo J."/>
            <person name="Rees J."/>
            <person name="Muchadeyi F.C."/>
            <person name="Madoroba E."/>
            <person name="Van Heerden H."/>
        </authorList>
    </citation>
    <scope>NUCLEOTIDE SEQUENCE [LARGE SCALE GENOMIC DNA]</scope>
    <source>
        <strain evidence="4 5">3631_10C</strain>
    </source>
</reference>
<evidence type="ECO:0000256" key="3">
    <source>
        <dbReference type="RuleBase" id="RU362076"/>
    </source>
</evidence>
<dbReference type="InterPro" id="IPR005648">
    <property type="entry name" value="FlgD"/>
</dbReference>
<dbReference type="Pfam" id="PF03963">
    <property type="entry name" value="FlgD"/>
    <property type="match status" value="1"/>
</dbReference>
<protein>
    <recommendedName>
        <fullName evidence="3">Basal-body rod modification protein FlgD</fullName>
    </recommendedName>
</protein>
<dbReference type="EMBL" id="LVYK01000010">
    <property type="protein sequence ID" value="RAS79508.1"/>
    <property type="molecule type" value="Genomic_DNA"/>
</dbReference>
<evidence type="ECO:0000256" key="1">
    <source>
        <dbReference type="ARBA" id="ARBA00010577"/>
    </source>
</evidence>
<proteinExistence type="inferred from homology"/>
<comment type="function">
    <text evidence="3">Required for flagellar hook formation. May act as a scaffolding protein.</text>
</comment>
<dbReference type="GO" id="GO:0044781">
    <property type="term" value="P:bacterial-type flagellum organization"/>
    <property type="evidence" value="ECO:0007669"/>
    <property type="project" value="UniProtKB-UniRule"/>
</dbReference>
<gene>
    <name evidence="4" type="ORF">A3864_06775</name>
</gene>
<name>A0AAX1QDA6_9BACI</name>
<evidence type="ECO:0000313" key="4">
    <source>
        <dbReference type="EMBL" id="RAS79508.1"/>
    </source>
</evidence>
<dbReference type="Proteomes" id="UP000250174">
    <property type="component" value="Unassembled WGS sequence"/>
</dbReference>
<evidence type="ECO:0000313" key="5">
    <source>
        <dbReference type="Proteomes" id="UP000250174"/>
    </source>
</evidence>
<accession>A0AAX1QDA6</accession>
<organism evidence="4 5">
    <name type="scientific">Priestia endophytica</name>
    <dbReference type="NCBI Taxonomy" id="135735"/>
    <lineage>
        <taxon>Bacteria</taxon>
        <taxon>Bacillati</taxon>
        <taxon>Bacillota</taxon>
        <taxon>Bacilli</taxon>
        <taxon>Bacillales</taxon>
        <taxon>Bacillaceae</taxon>
        <taxon>Priestia</taxon>
    </lineage>
</organism>